<accession>A0A165EI20</accession>
<dbReference type="InterPro" id="IPR051681">
    <property type="entry name" value="Ser/Thr_Kinases-Pseudokinases"/>
</dbReference>
<feature type="domain" description="Protein kinase" evidence="5">
    <location>
        <begin position="1"/>
        <end position="238"/>
    </location>
</feature>
<dbReference type="Pfam" id="PF07714">
    <property type="entry name" value="PK_Tyr_Ser-Thr"/>
    <property type="match status" value="1"/>
</dbReference>
<dbReference type="GO" id="GO:0004674">
    <property type="term" value="F:protein serine/threonine kinase activity"/>
    <property type="evidence" value="ECO:0007669"/>
    <property type="project" value="TreeGrafter"/>
</dbReference>
<dbReference type="PIRSF" id="PIRSF000654">
    <property type="entry name" value="Integrin-linked_kinase"/>
    <property type="match status" value="1"/>
</dbReference>
<evidence type="ECO:0000259" key="5">
    <source>
        <dbReference type="PROSITE" id="PS50011"/>
    </source>
</evidence>
<reference evidence="6 7" key="1">
    <citation type="journal article" date="2016" name="Mol. Biol. Evol.">
        <title>Comparative Genomics of Early-Diverging Mushroom-Forming Fungi Provides Insights into the Origins of Lignocellulose Decay Capabilities.</title>
        <authorList>
            <person name="Nagy L.G."/>
            <person name="Riley R."/>
            <person name="Tritt A."/>
            <person name="Adam C."/>
            <person name="Daum C."/>
            <person name="Floudas D."/>
            <person name="Sun H."/>
            <person name="Yadav J.S."/>
            <person name="Pangilinan J."/>
            <person name="Larsson K.H."/>
            <person name="Matsuura K."/>
            <person name="Barry K."/>
            <person name="Labutti K."/>
            <person name="Kuo R."/>
            <person name="Ohm R.A."/>
            <person name="Bhattacharya S.S."/>
            <person name="Shirouzu T."/>
            <person name="Yoshinaga Y."/>
            <person name="Martin F.M."/>
            <person name="Grigoriev I.V."/>
            <person name="Hibbett D.S."/>
        </authorList>
    </citation>
    <scope>NUCLEOTIDE SEQUENCE [LARGE SCALE GENOMIC DNA]</scope>
    <source>
        <strain evidence="6 7">HHB12733</strain>
    </source>
</reference>
<dbReference type="PROSITE" id="PS50011">
    <property type="entry name" value="PROTEIN_KINASE_DOM"/>
    <property type="match status" value="1"/>
</dbReference>
<keyword evidence="3 6" id="KW-0418">Kinase</keyword>
<dbReference type="InParanoid" id="A0A165EI20"/>
<gene>
    <name evidence="6" type="ORF">CALCODRAFT_547193</name>
</gene>
<dbReference type="AlphaFoldDB" id="A0A165EI20"/>
<dbReference type="InterPro" id="IPR001245">
    <property type="entry name" value="Ser-Thr/Tyr_kinase_cat_dom"/>
</dbReference>
<evidence type="ECO:0000313" key="6">
    <source>
        <dbReference type="EMBL" id="KZT54908.1"/>
    </source>
</evidence>
<dbReference type="Proteomes" id="UP000076842">
    <property type="component" value="Unassembled WGS sequence"/>
</dbReference>
<organism evidence="6 7">
    <name type="scientific">Calocera cornea HHB12733</name>
    <dbReference type="NCBI Taxonomy" id="1353952"/>
    <lineage>
        <taxon>Eukaryota</taxon>
        <taxon>Fungi</taxon>
        <taxon>Dikarya</taxon>
        <taxon>Basidiomycota</taxon>
        <taxon>Agaricomycotina</taxon>
        <taxon>Dacrymycetes</taxon>
        <taxon>Dacrymycetales</taxon>
        <taxon>Dacrymycetaceae</taxon>
        <taxon>Calocera</taxon>
    </lineage>
</organism>
<evidence type="ECO:0000256" key="4">
    <source>
        <dbReference type="ARBA" id="ARBA00022840"/>
    </source>
</evidence>
<evidence type="ECO:0000313" key="7">
    <source>
        <dbReference type="Proteomes" id="UP000076842"/>
    </source>
</evidence>
<dbReference type="OrthoDB" id="346907at2759"/>
<dbReference type="PANTHER" id="PTHR44329">
    <property type="entry name" value="SERINE/THREONINE-PROTEIN KINASE TNNI3K-RELATED"/>
    <property type="match status" value="1"/>
</dbReference>
<keyword evidence="7" id="KW-1185">Reference proteome</keyword>
<dbReference type="SUPFAM" id="SSF56112">
    <property type="entry name" value="Protein kinase-like (PK-like)"/>
    <property type="match status" value="1"/>
</dbReference>
<keyword evidence="2" id="KW-0547">Nucleotide-binding</keyword>
<evidence type="ECO:0000256" key="1">
    <source>
        <dbReference type="ARBA" id="ARBA00022679"/>
    </source>
</evidence>
<protein>
    <submittedName>
        <fullName evidence="6">Kinase-like protein</fullName>
    </submittedName>
</protein>
<dbReference type="STRING" id="1353952.A0A165EI20"/>
<evidence type="ECO:0000256" key="3">
    <source>
        <dbReference type="ARBA" id="ARBA00022777"/>
    </source>
</evidence>
<dbReference type="Gene3D" id="1.10.510.10">
    <property type="entry name" value="Transferase(Phosphotransferase) domain 1"/>
    <property type="match status" value="1"/>
</dbReference>
<proteinExistence type="predicted"/>
<dbReference type="GO" id="GO:0005524">
    <property type="term" value="F:ATP binding"/>
    <property type="evidence" value="ECO:0007669"/>
    <property type="project" value="UniProtKB-KW"/>
</dbReference>
<dbReference type="InterPro" id="IPR011009">
    <property type="entry name" value="Kinase-like_dom_sf"/>
</dbReference>
<evidence type="ECO:0000256" key="2">
    <source>
        <dbReference type="ARBA" id="ARBA00022741"/>
    </source>
</evidence>
<dbReference type="PANTHER" id="PTHR44329:SF288">
    <property type="entry name" value="MITOGEN-ACTIVATED PROTEIN KINASE KINASE KINASE 20"/>
    <property type="match status" value="1"/>
</dbReference>
<keyword evidence="4" id="KW-0067">ATP-binding</keyword>
<dbReference type="InterPro" id="IPR000719">
    <property type="entry name" value="Prot_kinase_dom"/>
</dbReference>
<sequence length="296" mass="33659">MPYFKDLLKELTLWMKLSHPCILELYGVCLHEPYGYAIVSPWMEHGHMMSYLQSAPEANRLSIVLDIAQGLSYLHSFKPPIVHGDLKGVYVLIRPSGQACLADFGLSRRLIATESNVSSGSSSACMPGNVRWMSPERIWPEKHGMTPAASFSPAGDIWSYGMAIFECFSGKVPYYEIDNPWYVCENIQRGQLPQHPGSQAQLCGLSGGLWNVIRECWQQDRRNRPPTTELLRKISTIVERNIVEADWVGRKSEDQEMHLYSGQHRPHRRITGWTLALLHFPQVIIARSRSRRAPAQ</sequence>
<name>A0A165EI20_9BASI</name>
<keyword evidence="1" id="KW-0808">Transferase</keyword>
<dbReference type="EMBL" id="KV424004">
    <property type="protein sequence ID" value="KZT54908.1"/>
    <property type="molecule type" value="Genomic_DNA"/>
</dbReference>